<sequence length="41" mass="4919">MARGYLRVPYRDKKTVICRLFSYAYKTDLQVIKNLSLHRNS</sequence>
<name>A0A9W4EDB0_9ACTN</name>
<dbReference type="AlphaFoldDB" id="A0A9W4EDB0"/>
<accession>A0A9W4EDB0</accession>
<dbReference type="EMBL" id="CAJVAX010000012">
    <property type="protein sequence ID" value="CAG7625929.1"/>
    <property type="molecule type" value="Genomic_DNA"/>
</dbReference>
<organism evidence="1 2">
    <name type="scientific">Actinacidiphila bryophytorum</name>
    <dbReference type="NCBI Taxonomy" id="1436133"/>
    <lineage>
        <taxon>Bacteria</taxon>
        <taxon>Bacillati</taxon>
        <taxon>Actinomycetota</taxon>
        <taxon>Actinomycetes</taxon>
        <taxon>Kitasatosporales</taxon>
        <taxon>Streptomycetaceae</taxon>
        <taxon>Actinacidiphila</taxon>
    </lineage>
</organism>
<dbReference type="Proteomes" id="UP001153328">
    <property type="component" value="Unassembled WGS sequence"/>
</dbReference>
<comment type="caution">
    <text evidence="1">The sequence shown here is derived from an EMBL/GenBank/DDBJ whole genome shotgun (WGS) entry which is preliminary data.</text>
</comment>
<keyword evidence="2" id="KW-1185">Reference proteome</keyword>
<evidence type="ECO:0000313" key="2">
    <source>
        <dbReference type="Proteomes" id="UP001153328"/>
    </source>
</evidence>
<proteinExistence type="predicted"/>
<evidence type="ECO:0000313" key="1">
    <source>
        <dbReference type="EMBL" id="CAG7625929.1"/>
    </source>
</evidence>
<protein>
    <submittedName>
        <fullName evidence="1">Uncharacterized protein</fullName>
    </submittedName>
</protein>
<reference evidence="1" key="1">
    <citation type="submission" date="2021-06" db="EMBL/GenBank/DDBJ databases">
        <authorList>
            <person name="Arsene-Ploetze F."/>
        </authorList>
    </citation>
    <scope>NUCLEOTIDE SEQUENCE</scope>
    <source>
        <strain evidence="1">SBRY1</strain>
    </source>
</reference>
<gene>
    <name evidence="1" type="ORF">SBRY_20210</name>
</gene>